<evidence type="ECO:0000313" key="3">
    <source>
        <dbReference type="Proteomes" id="UP001172457"/>
    </source>
</evidence>
<evidence type="ECO:0000259" key="1">
    <source>
        <dbReference type="PROSITE" id="PS50181"/>
    </source>
</evidence>
<dbReference type="PANTHER" id="PTHR31672">
    <property type="entry name" value="BNACNNG10540D PROTEIN"/>
    <property type="match status" value="1"/>
</dbReference>
<dbReference type="AlphaFoldDB" id="A0AA38SP99"/>
<reference evidence="2" key="1">
    <citation type="submission" date="2023-03" db="EMBL/GenBank/DDBJ databases">
        <title>Chromosome-scale reference genome and RAD-based genetic map of yellow starthistle (Centaurea solstitialis) reveal putative structural variation and QTLs associated with invader traits.</title>
        <authorList>
            <person name="Reatini B."/>
            <person name="Cang F.A."/>
            <person name="Jiang Q."/>
            <person name="Mckibben M.T.W."/>
            <person name="Barker M.S."/>
            <person name="Rieseberg L.H."/>
            <person name="Dlugosch K.M."/>
        </authorList>
    </citation>
    <scope>NUCLEOTIDE SEQUENCE</scope>
    <source>
        <strain evidence="2">CAN-66</strain>
        <tissue evidence="2">Leaf</tissue>
    </source>
</reference>
<organism evidence="2 3">
    <name type="scientific">Centaurea solstitialis</name>
    <name type="common">yellow star-thistle</name>
    <dbReference type="NCBI Taxonomy" id="347529"/>
    <lineage>
        <taxon>Eukaryota</taxon>
        <taxon>Viridiplantae</taxon>
        <taxon>Streptophyta</taxon>
        <taxon>Embryophyta</taxon>
        <taxon>Tracheophyta</taxon>
        <taxon>Spermatophyta</taxon>
        <taxon>Magnoliopsida</taxon>
        <taxon>eudicotyledons</taxon>
        <taxon>Gunneridae</taxon>
        <taxon>Pentapetalae</taxon>
        <taxon>asterids</taxon>
        <taxon>campanulids</taxon>
        <taxon>Asterales</taxon>
        <taxon>Asteraceae</taxon>
        <taxon>Carduoideae</taxon>
        <taxon>Cardueae</taxon>
        <taxon>Centaureinae</taxon>
        <taxon>Centaurea</taxon>
    </lineage>
</organism>
<dbReference type="InterPro" id="IPR036047">
    <property type="entry name" value="F-box-like_dom_sf"/>
</dbReference>
<dbReference type="Gene3D" id="1.20.1280.50">
    <property type="match status" value="1"/>
</dbReference>
<dbReference type="CDD" id="cd22157">
    <property type="entry name" value="F-box_AtFBW1-like"/>
    <property type="match status" value="1"/>
</dbReference>
<accession>A0AA38SP99</accession>
<dbReference type="InterPro" id="IPR050796">
    <property type="entry name" value="SCF_F-box_component"/>
</dbReference>
<feature type="domain" description="F-box" evidence="1">
    <location>
        <begin position="3"/>
        <end position="49"/>
    </location>
</feature>
<proteinExistence type="predicted"/>
<dbReference type="Proteomes" id="UP001172457">
    <property type="component" value="Unassembled WGS sequence"/>
</dbReference>
<comment type="caution">
    <text evidence="2">The sequence shown here is derived from an EMBL/GenBank/DDBJ whole genome shotgun (WGS) entry which is preliminary data.</text>
</comment>
<dbReference type="SMART" id="SM00256">
    <property type="entry name" value="FBOX"/>
    <property type="match status" value="1"/>
</dbReference>
<evidence type="ECO:0000313" key="2">
    <source>
        <dbReference type="EMBL" id="KAJ9536742.1"/>
    </source>
</evidence>
<gene>
    <name evidence="2" type="ORF">OSB04_un000046</name>
</gene>
<keyword evidence="3" id="KW-1185">Reference proteome</keyword>
<dbReference type="EMBL" id="JARYMX010000010">
    <property type="protein sequence ID" value="KAJ9536742.1"/>
    <property type="molecule type" value="Genomic_DNA"/>
</dbReference>
<name>A0AA38SP99_9ASTR</name>
<protein>
    <recommendedName>
        <fullName evidence="1">F-box domain-containing protein</fullName>
    </recommendedName>
</protein>
<dbReference type="Pfam" id="PF00646">
    <property type="entry name" value="F-box"/>
    <property type="match status" value="1"/>
</dbReference>
<dbReference type="PANTHER" id="PTHR31672:SF10">
    <property type="entry name" value="F-BOX DOMAIN-CONTAINING PROTEIN"/>
    <property type="match status" value="1"/>
</dbReference>
<sequence>MKMKMLPWLEFDIQVEILKRLPVKSLIQFRSVCKEWKSLIDSSPFIADHNNVGQEHLMIRYEVEDKTGSEVKYVCFVDDYDSFPENKFAPDIPPIFRLFRPFNTTIHSPCGLLCLEGLLREPDNSETHMVVLWNPSIRKSIAIVVPKNKNASIETILGFKKTGEPVVKIEFESLDDVDSALIAVYEPHLDHIKDLGICRGAAFFAMCSYNESLLLLDHDDDGRIVRAVEN</sequence>
<dbReference type="InterPro" id="IPR001810">
    <property type="entry name" value="F-box_dom"/>
</dbReference>
<dbReference type="SUPFAM" id="SSF81383">
    <property type="entry name" value="F-box domain"/>
    <property type="match status" value="1"/>
</dbReference>
<dbReference type="PROSITE" id="PS50181">
    <property type="entry name" value="FBOX"/>
    <property type="match status" value="1"/>
</dbReference>